<dbReference type="GO" id="GO:0004252">
    <property type="term" value="F:serine-type endopeptidase activity"/>
    <property type="evidence" value="ECO:0007669"/>
    <property type="project" value="TreeGrafter"/>
</dbReference>
<gene>
    <name evidence="7" type="ORF">PPNO1_LOCUS697</name>
</gene>
<proteinExistence type="inferred from homology"/>
<dbReference type="EMBL" id="CALLCH030000001">
    <property type="protein sequence ID" value="CAI4210899.1"/>
    <property type="molecule type" value="Genomic_DNA"/>
</dbReference>
<feature type="region of interest" description="Disordered" evidence="5">
    <location>
        <begin position="1"/>
        <end position="21"/>
    </location>
</feature>
<protein>
    <recommendedName>
        <fullName evidence="4">Dipeptidyl-peptidase V</fullName>
    </recommendedName>
</protein>
<organism evidence="7 8">
    <name type="scientific">Parascedosporium putredinis</name>
    <dbReference type="NCBI Taxonomy" id="1442378"/>
    <lineage>
        <taxon>Eukaryota</taxon>
        <taxon>Fungi</taxon>
        <taxon>Dikarya</taxon>
        <taxon>Ascomycota</taxon>
        <taxon>Pezizomycotina</taxon>
        <taxon>Sordariomycetes</taxon>
        <taxon>Hypocreomycetidae</taxon>
        <taxon>Microascales</taxon>
        <taxon>Microascaceae</taxon>
        <taxon>Parascedosporium</taxon>
    </lineage>
</organism>
<dbReference type="PANTHER" id="PTHR42776">
    <property type="entry name" value="SERINE PEPTIDASE S9 FAMILY MEMBER"/>
    <property type="match status" value="1"/>
</dbReference>
<evidence type="ECO:0000259" key="6">
    <source>
        <dbReference type="Pfam" id="PF00326"/>
    </source>
</evidence>
<evidence type="ECO:0000256" key="4">
    <source>
        <dbReference type="ARBA" id="ARBA00032829"/>
    </source>
</evidence>
<feature type="domain" description="Peptidase S9 prolyl oligopeptidase catalytic" evidence="6">
    <location>
        <begin position="375"/>
        <end position="494"/>
    </location>
</feature>
<dbReference type="Gene3D" id="3.40.50.1820">
    <property type="entry name" value="alpha/beta hydrolase"/>
    <property type="match status" value="1"/>
</dbReference>
<accession>A0A9P1GV56</accession>
<keyword evidence="8" id="KW-1185">Reference proteome</keyword>
<reference evidence="7" key="1">
    <citation type="submission" date="2022-11" db="EMBL/GenBank/DDBJ databases">
        <authorList>
            <person name="Scott C."/>
            <person name="Bruce N."/>
        </authorList>
    </citation>
    <scope>NUCLEOTIDE SEQUENCE</scope>
</reference>
<name>A0A9P1GV56_9PEZI</name>
<comment type="caution">
    <text evidence="7">The sequence shown here is derived from an EMBL/GenBank/DDBJ whole genome shotgun (WGS) entry which is preliminary data.</text>
</comment>
<dbReference type="SUPFAM" id="SSF53474">
    <property type="entry name" value="alpha/beta-Hydrolases"/>
    <property type="match status" value="1"/>
</dbReference>
<dbReference type="Pfam" id="PF00326">
    <property type="entry name" value="Peptidase_S9"/>
    <property type="match status" value="1"/>
</dbReference>
<evidence type="ECO:0000256" key="3">
    <source>
        <dbReference type="ARBA" id="ARBA00022801"/>
    </source>
</evidence>
<dbReference type="SUPFAM" id="SSF82171">
    <property type="entry name" value="DPP6 N-terminal domain-like"/>
    <property type="match status" value="1"/>
</dbReference>
<comment type="similarity">
    <text evidence="1">Belongs to the peptidase S9C family.</text>
</comment>
<keyword evidence="2" id="KW-0732">Signal</keyword>
<keyword evidence="3" id="KW-0378">Hydrolase</keyword>
<dbReference type="GO" id="GO:0006508">
    <property type="term" value="P:proteolysis"/>
    <property type="evidence" value="ECO:0007669"/>
    <property type="project" value="InterPro"/>
</dbReference>
<evidence type="ECO:0000256" key="1">
    <source>
        <dbReference type="ARBA" id="ARBA00010040"/>
    </source>
</evidence>
<dbReference type="InterPro" id="IPR001375">
    <property type="entry name" value="Peptidase_S9_cat"/>
</dbReference>
<evidence type="ECO:0000256" key="2">
    <source>
        <dbReference type="ARBA" id="ARBA00022729"/>
    </source>
</evidence>
<evidence type="ECO:0000256" key="5">
    <source>
        <dbReference type="SAM" id="MobiDB-lite"/>
    </source>
</evidence>
<evidence type="ECO:0000313" key="8">
    <source>
        <dbReference type="Proteomes" id="UP000838763"/>
    </source>
</evidence>
<dbReference type="AlphaFoldDB" id="A0A9P1GV56"/>
<sequence length="514" mass="56276">MRLSEKFTPEAMLGAPRRSPAVPNQDGSLALYTLSTYNFDDAKDRKELKTMELASGRSEVLSTDSDVFDALWVPGTDAEVAYLQKLDTGLTRLVVLDAKSPDDTRHTVAEFDAPVKGLKLKALNDGTIAVAIAGLVGPDGKLYNDVAQEKKSTARVFDTPRWNTVTREQKYSLWYSQMARHDSKWKMEAGLNNILQHTSLEISGVYDVADVRDHYDIGDHGILFNATSLSAETEFREWGTTCVYYAAVPSFASPATSYPLQFSIGDGPATGKFSNVRLSPDGALAAFAYTSYDKDVDVRIFIGHVDALAAEDVFRSITQREPLLPPRSFEFARDGDALLLTVPAFGHVALQILALQPGALPETILGSGSVTAHYPLWNMALWAQQGYVVVCPDIAGSVGYGLKFTQRIDGQWGGAPYEDLVNLVQHLEDLPYLDMTRGALAGASYGGYMLSWIFGTDLAKKFRCAIWHDGILNLNSLMLASDYHLGPSQFGAPAPLGARYCRAHRPPMVLLLGF</sequence>
<dbReference type="InterPro" id="IPR029058">
    <property type="entry name" value="AB_hydrolase_fold"/>
</dbReference>
<dbReference type="Proteomes" id="UP000838763">
    <property type="component" value="Unassembled WGS sequence"/>
</dbReference>
<dbReference type="PANTHER" id="PTHR42776:SF13">
    <property type="entry name" value="DIPEPTIDYL-PEPTIDASE 5"/>
    <property type="match status" value="1"/>
</dbReference>
<dbReference type="OrthoDB" id="416344at2759"/>
<evidence type="ECO:0000313" key="7">
    <source>
        <dbReference type="EMBL" id="CAI4210899.1"/>
    </source>
</evidence>